<proteinExistence type="inferred from homology"/>
<keyword evidence="5" id="KW-1185">Reference proteome</keyword>
<dbReference type="Pfam" id="PF00043">
    <property type="entry name" value="GST_C"/>
    <property type="match status" value="1"/>
</dbReference>
<dbReference type="PROSITE" id="PS50405">
    <property type="entry name" value="GST_CTER"/>
    <property type="match status" value="1"/>
</dbReference>
<evidence type="ECO:0000313" key="5">
    <source>
        <dbReference type="Proteomes" id="UP000316225"/>
    </source>
</evidence>
<dbReference type="PANTHER" id="PTHR44051:SF8">
    <property type="entry name" value="GLUTATHIONE S-TRANSFERASE GSTA"/>
    <property type="match status" value="1"/>
</dbReference>
<reference evidence="4 5" key="1">
    <citation type="journal article" date="2015" name="Stand. Genomic Sci.">
        <title>Genomic Encyclopedia of Bacterial and Archaeal Type Strains, Phase III: the genomes of soil and plant-associated and newly described type strains.</title>
        <authorList>
            <person name="Whitman W.B."/>
            <person name="Woyke T."/>
            <person name="Klenk H.P."/>
            <person name="Zhou Y."/>
            <person name="Lilburn T.G."/>
            <person name="Beck B.J."/>
            <person name="De Vos P."/>
            <person name="Vandamme P."/>
            <person name="Eisen J.A."/>
            <person name="Garrity G."/>
            <person name="Hugenholtz P."/>
            <person name="Kyrpides N.C."/>
        </authorList>
    </citation>
    <scope>NUCLEOTIDE SEQUENCE [LARGE SCALE GENOMIC DNA]</scope>
    <source>
        <strain evidence="4 5">CGMCC 1.5364</strain>
    </source>
</reference>
<dbReference type="CDD" id="cd03057">
    <property type="entry name" value="GST_N_Beta"/>
    <property type="match status" value="1"/>
</dbReference>
<evidence type="ECO:0000313" key="4">
    <source>
        <dbReference type="EMBL" id="TWI36732.1"/>
    </source>
</evidence>
<dbReference type="OrthoDB" id="7583243at2"/>
<dbReference type="InterPro" id="IPR010987">
    <property type="entry name" value="Glutathione-S-Trfase_C-like"/>
</dbReference>
<feature type="domain" description="GST C-terminal" evidence="3">
    <location>
        <begin position="82"/>
        <end position="205"/>
    </location>
</feature>
<dbReference type="InterPro" id="IPR040079">
    <property type="entry name" value="Glutathione_S-Trfase"/>
</dbReference>
<comment type="caution">
    <text evidence="4">The sequence shown here is derived from an EMBL/GenBank/DDBJ whole genome shotgun (WGS) entry which is preliminary data.</text>
</comment>
<dbReference type="SFLD" id="SFLDG00358">
    <property type="entry name" value="Main_(cytGST)"/>
    <property type="match status" value="1"/>
</dbReference>
<comment type="similarity">
    <text evidence="1">Belongs to the GST superfamily.</text>
</comment>
<dbReference type="GO" id="GO:0016740">
    <property type="term" value="F:transferase activity"/>
    <property type="evidence" value="ECO:0007669"/>
    <property type="project" value="UniProtKB-KW"/>
</dbReference>
<evidence type="ECO:0000259" key="3">
    <source>
        <dbReference type="PROSITE" id="PS50405"/>
    </source>
</evidence>
<dbReference type="RefSeq" id="WP_145396165.1">
    <property type="nucleotide sequence ID" value="NZ_VLKU01000002.1"/>
</dbReference>
<protein>
    <submittedName>
        <fullName evidence="4">Glutathione S-transferase</fullName>
    </submittedName>
</protein>
<keyword evidence="4" id="KW-0808">Transferase</keyword>
<dbReference type="SFLD" id="SFLDG01150">
    <property type="entry name" value="Main.1:_Beta-like"/>
    <property type="match status" value="1"/>
</dbReference>
<sequence>MTTLYFHTGACSLGPHIVLEWIGAPYEAKSVEFGTPELLSVNPQGAVPVLVDDDGWTLTQAGAIVHYLARKHPEAGLGGDPSPRGQAEVDRWSSFLTGDLHPSFFPIFMPQRYTTSEDDAAIKATRAAGKLLVEKRLSYLDQELAGKSYILGERSVIDAYAFPMIRWASAMLDKGIAPYANVQAWFNRMLADEGVKRVMAAEGLK</sequence>
<dbReference type="SUPFAM" id="SSF52833">
    <property type="entry name" value="Thioredoxin-like"/>
    <property type="match status" value="1"/>
</dbReference>
<dbReference type="EMBL" id="VLKU01000002">
    <property type="protein sequence ID" value="TWI36732.1"/>
    <property type="molecule type" value="Genomic_DNA"/>
</dbReference>
<dbReference type="PANTHER" id="PTHR44051">
    <property type="entry name" value="GLUTATHIONE S-TRANSFERASE-RELATED"/>
    <property type="match status" value="1"/>
</dbReference>
<dbReference type="InterPro" id="IPR004045">
    <property type="entry name" value="Glutathione_S-Trfase_N"/>
</dbReference>
<dbReference type="Gene3D" id="3.40.30.10">
    <property type="entry name" value="Glutaredoxin"/>
    <property type="match status" value="1"/>
</dbReference>
<dbReference type="InterPro" id="IPR036282">
    <property type="entry name" value="Glutathione-S-Trfase_C_sf"/>
</dbReference>
<dbReference type="InterPro" id="IPR036249">
    <property type="entry name" value="Thioredoxin-like_sf"/>
</dbReference>
<evidence type="ECO:0000259" key="2">
    <source>
        <dbReference type="PROSITE" id="PS50404"/>
    </source>
</evidence>
<feature type="domain" description="GST N-terminal" evidence="2">
    <location>
        <begin position="1"/>
        <end position="76"/>
    </location>
</feature>
<dbReference type="SFLD" id="SFLDS00019">
    <property type="entry name" value="Glutathione_Transferase_(cytos"/>
    <property type="match status" value="1"/>
</dbReference>
<dbReference type="AlphaFoldDB" id="A0A562NWY9"/>
<dbReference type="PROSITE" id="PS50404">
    <property type="entry name" value="GST_NTER"/>
    <property type="match status" value="1"/>
</dbReference>
<dbReference type="CDD" id="cd03188">
    <property type="entry name" value="GST_C_Beta"/>
    <property type="match status" value="1"/>
</dbReference>
<accession>A0A562NWY9</accession>
<dbReference type="Proteomes" id="UP000316225">
    <property type="component" value="Unassembled WGS sequence"/>
</dbReference>
<dbReference type="Pfam" id="PF02798">
    <property type="entry name" value="GST_N"/>
    <property type="match status" value="1"/>
</dbReference>
<dbReference type="SUPFAM" id="SSF47616">
    <property type="entry name" value="GST C-terminal domain-like"/>
    <property type="match status" value="1"/>
</dbReference>
<name>A0A562NWY9_9RHOB</name>
<evidence type="ECO:0000256" key="1">
    <source>
        <dbReference type="RuleBase" id="RU003494"/>
    </source>
</evidence>
<gene>
    <name evidence="4" type="ORF">IQ24_00514</name>
</gene>
<dbReference type="InterPro" id="IPR004046">
    <property type="entry name" value="GST_C"/>
</dbReference>
<organism evidence="4 5">
    <name type="scientific">Paracoccus sulfuroxidans</name>
    <dbReference type="NCBI Taxonomy" id="384678"/>
    <lineage>
        <taxon>Bacteria</taxon>
        <taxon>Pseudomonadati</taxon>
        <taxon>Pseudomonadota</taxon>
        <taxon>Alphaproteobacteria</taxon>
        <taxon>Rhodobacterales</taxon>
        <taxon>Paracoccaceae</taxon>
        <taxon>Paracoccus</taxon>
    </lineage>
</organism>
<dbReference type="Gene3D" id="1.20.1050.10">
    <property type="match status" value="1"/>
</dbReference>